<dbReference type="InterPro" id="IPR036388">
    <property type="entry name" value="WH-like_DNA-bd_sf"/>
</dbReference>
<keyword evidence="1" id="KW-0805">Transcription regulation</keyword>
<dbReference type="PRINTS" id="PR00598">
    <property type="entry name" value="HTHMARR"/>
</dbReference>
<dbReference type="InterPro" id="IPR000835">
    <property type="entry name" value="HTH_MarR-typ"/>
</dbReference>
<organism evidence="5 6">
    <name type="scientific">Clostridium malenominatum</name>
    <dbReference type="NCBI Taxonomy" id="1539"/>
    <lineage>
        <taxon>Bacteria</taxon>
        <taxon>Bacillati</taxon>
        <taxon>Bacillota</taxon>
        <taxon>Clostridia</taxon>
        <taxon>Eubacteriales</taxon>
        <taxon>Clostridiaceae</taxon>
        <taxon>Clostridium</taxon>
    </lineage>
</organism>
<dbReference type="PANTHER" id="PTHR42756:SF1">
    <property type="entry name" value="TRANSCRIPTIONAL REPRESSOR OF EMRAB OPERON"/>
    <property type="match status" value="1"/>
</dbReference>
<keyword evidence="6" id="KW-1185">Reference proteome</keyword>
<dbReference type="RefSeq" id="WP_343770178.1">
    <property type="nucleotide sequence ID" value="NZ_BAAACF010000003.1"/>
</dbReference>
<evidence type="ECO:0000256" key="3">
    <source>
        <dbReference type="ARBA" id="ARBA00023163"/>
    </source>
</evidence>
<evidence type="ECO:0000256" key="1">
    <source>
        <dbReference type="ARBA" id="ARBA00023015"/>
    </source>
</evidence>
<evidence type="ECO:0000313" key="5">
    <source>
        <dbReference type="EMBL" id="GAA0727488.1"/>
    </source>
</evidence>
<dbReference type="EMBL" id="BAAACF010000003">
    <property type="protein sequence ID" value="GAA0727488.1"/>
    <property type="molecule type" value="Genomic_DNA"/>
</dbReference>
<dbReference type="SUPFAM" id="SSF46785">
    <property type="entry name" value="Winged helix' DNA-binding domain"/>
    <property type="match status" value="1"/>
</dbReference>
<gene>
    <name evidence="5" type="ORF">GCM10008905_25120</name>
</gene>
<sequence length="147" mass="17125">MFNLDDCIGIITSRGTKEIVDAFNDRVALYNITRVQWIALYYIGEEEGITQKDLSDKMNVKESTVVRLIDRMEREGIVERIKNSEDRRVTKLHLTKEGKEKREEILPVGEEFSREGIDGISEEHLAVFKEVLEKIIINVKKRNNCNR</sequence>
<keyword evidence="3" id="KW-0804">Transcription</keyword>
<dbReference type="SMART" id="SM00347">
    <property type="entry name" value="HTH_MARR"/>
    <property type="match status" value="1"/>
</dbReference>
<feature type="domain" description="HTH marR-type" evidence="4">
    <location>
        <begin position="1"/>
        <end position="137"/>
    </location>
</feature>
<dbReference type="PANTHER" id="PTHR42756">
    <property type="entry name" value="TRANSCRIPTIONAL REGULATOR, MARR"/>
    <property type="match status" value="1"/>
</dbReference>
<dbReference type="InterPro" id="IPR036390">
    <property type="entry name" value="WH_DNA-bd_sf"/>
</dbReference>
<dbReference type="Gene3D" id="1.10.10.10">
    <property type="entry name" value="Winged helix-like DNA-binding domain superfamily/Winged helix DNA-binding domain"/>
    <property type="match status" value="1"/>
</dbReference>
<dbReference type="Pfam" id="PF01047">
    <property type="entry name" value="MarR"/>
    <property type="match status" value="1"/>
</dbReference>
<dbReference type="Proteomes" id="UP001500339">
    <property type="component" value="Unassembled WGS sequence"/>
</dbReference>
<comment type="caution">
    <text evidence="5">The sequence shown here is derived from an EMBL/GenBank/DDBJ whole genome shotgun (WGS) entry which is preliminary data.</text>
</comment>
<proteinExistence type="predicted"/>
<reference evidence="6" key="1">
    <citation type="journal article" date="2019" name="Int. J. Syst. Evol. Microbiol.">
        <title>The Global Catalogue of Microorganisms (GCM) 10K type strain sequencing project: providing services to taxonomists for standard genome sequencing and annotation.</title>
        <authorList>
            <consortium name="The Broad Institute Genomics Platform"/>
            <consortium name="The Broad Institute Genome Sequencing Center for Infectious Disease"/>
            <person name="Wu L."/>
            <person name="Ma J."/>
        </authorList>
    </citation>
    <scope>NUCLEOTIDE SEQUENCE [LARGE SCALE GENOMIC DNA]</scope>
    <source>
        <strain evidence="6">JCM 1405</strain>
    </source>
</reference>
<accession>A0ABP3UBF2</accession>
<protein>
    <recommendedName>
        <fullName evidence="4">HTH marR-type domain-containing protein</fullName>
    </recommendedName>
</protein>
<name>A0ABP3UBF2_9CLOT</name>
<keyword evidence="2" id="KW-0238">DNA-binding</keyword>
<evidence type="ECO:0000313" key="6">
    <source>
        <dbReference type="Proteomes" id="UP001500339"/>
    </source>
</evidence>
<evidence type="ECO:0000259" key="4">
    <source>
        <dbReference type="PROSITE" id="PS50995"/>
    </source>
</evidence>
<dbReference type="PROSITE" id="PS50995">
    <property type="entry name" value="HTH_MARR_2"/>
    <property type="match status" value="1"/>
</dbReference>
<evidence type="ECO:0000256" key="2">
    <source>
        <dbReference type="ARBA" id="ARBA00023125"/>
    </source>
</evidence>